<proteinExistence type="predicted"/>
<evidence type="ECO:0000313" key="2">
    <source>
        <dbReference type="EMBL" id="MET9846891.1"/>
    </source>
</evidence>
<feature type="region of interest" description="Disordered" evidence="1">
    <location>
        <begin position="36"/>
        <end position="56"/>
    </location>
</feature>
<dbReference type="EMBL" id="JBEXPZ010000025">
    <property type="protein sequence ID" value="MET9846891.1"/>
    <property type="molecule type" value="Genomic_DNA"/>
</dbReference>
<evidence type="ECO:0000256" key="1">
    <source>
        <dbReference type="SAM" id="MobiDB-lite"/>
    </source>
</evidence>
<organism evidence="2 3">
    <name type="scientific">Streptomyces ossamyceticus</name>
    <dbReference type="NCBI Taxonomy" id="249581"/>
    <lineage>
        <taxon>Bacteria</taxon>
        <taxon>Bacillati</taxon>
        <taxon>Actinomycetota</taxon>
        <taxon>Actinomycetes</taxon>
        <taxon>Kitasatosporales</taxon>
        <taxon>Streptomycetaceae</taxon>
        <taxon>Streptomyces</taxon>
    </lineage>
</organism>
<dbReference type="Proteomes" id="UP001550210">
    <property type="component" value="Unassembled WGS sequence"/>
</dbReference>
<accession>A0ABV2UZA4</accession>
<reference evidence="2 3" key="1">
    <citation type="submission" date="2024-06" db="EMBL/GenBank/DDBJ databases">
        <title>The Natural Products Discovery Center: Release of the First 8490 Sequenced Strains for Exploring Actinobacteria Biosynthetic Diversity.</title>
        <authorList>
            <person name="Kalkreuter E."/>
            <person name="Kautsar S.A."/>
            <person name="Yang D."/>
            <person name="Bader C.D."/>
            <person name="Teijaro C.N."/>
            <person name="Fluegel L."/>
            <person name="Davis C.M."/>
            <person name="Simpson J.R."/>
            <person name="Lauterbach L."/>
            <person name="Steele A.D."/>
            <person name="Gui C."/>
            <person name="Meng S."/>
            <person name="Li G."/>
            <person name="Viehrig K."/>
            <person name="Ye F."/>
            <person name="Su P."/>
            <person name="Kiefer A.F."/>
            <person name="Nichols A."/>
            <person name="Cepeda A.J."/>
            <person name="Yan W."/>
            <person name="Fan B."/>
            <person name="Jiang Y."/>
            <person name="Adhikari A."/>
            <person name="Zheng C.-J."/>
            <person name="Schuster L."/>
            <person name="Cowan T.M."/>
            <person name="Smanski M.J."/>
            <person name="Chevrette M.G."/>
            <person name="De Carvalho L.P.S."/>
            <person name="Shen B."/>
        </authorList>
    </citation>
    <scope>NUCLEOTIDE SEQUENCE [LARGE SCALE GENOMIC DNA]</scope>
    <source>
        <strain evidence="2 3">NPDC006434</strain>
    </source>
</reference>
<evidence type="ECO:0000313" key="3">
    <source>
        <dbReference type="Proteomes" id="UP001550210"/>
    </source>
</evidence>
<comment type="caution">
    <text evidence="2">The sequence shown here is derived from an EMBL/GenBank/DDBJ whole genome shotgun (WGS) entry which is preliminary data.</text>
</comment>
<gene>
    <name evidence="2" type="ORF">ABZZ21_20450</name>
</gene>
<name>A0ABV2UZA4_9ACTN</name>
<keyword evidence="3" id="KW-1185">Reference proteome</keyword>
<sequence length="116" mass="12201">MSDLSGGKPVSVGGPLVVPVHLDALCLADDLDVRGPDNDFPRLPYRDTATGPDRNEDLPYLSEIMVRTPLQGPGGRPPIGDLTRSNAAALGVESLGSGDIARQMSETAERVTFLSS</sequence>
<protein>
    <submittedName>
        <fullName evidence="2">Uncharacterized protein</fullName>
    </submittedName>
</protein>
<dbReference type="RefSeq" id="WP_355398143.1">
    <property type="nucleotide sequence ID" value="NZ_JBEGHN010000001.1"/>
</dbReference>